<dbReference type="CDD" id="cd07343">
    <property type="entry name" value="M48A_Zmpste24p_like"/>
    <property type="match status" value="1"/>
</dbReference>
<feature type="transmembrane region" description="Helical" evidence="14">
    <location>
        <begin position="69"/>
        <end position="88"/>
    </location>
</feature>
<dbReference type="Pfam" id="PF01435">
    <property type="entry name" value="Peptidase_M48"/>
    <property type="match status" value="1"/>
</dbReference>
<feature type="active site" evidence="11">
    <location>
        <position position="278"/>
    </location>
</feature>
<dbReference type="InterPro" id="IPR027057">
    <property type="entry name" value="CAXX_Prtase_1"/>
</dbReference>
<evidence type="ECO:0000259" key="16">
    <source>
        <dbReference type="Pfam" id="PF16491"/>
    </source>
</evidence>
<dbReference type="Gene3D" id="3.30.2010.10">
    <property type="entry name" value="Metalloproteases ('zincins'), catalytic domain"/>
    <property type="match status" value="1"/>
</dbReference>
<comment type="cofactor">
    <cofactor evidence="12 13">
        <name>Zn(2+)</name>
        <dbReference type="ChEBI" id="CHEBI:29105"/>
    </cofactor>
    <text evidence="12 13">Binds 1 zinc ion per subunit.</text>
</comment>
<keyword evidence="10 14" id="KW-0472">Membrane</keyword>
<dbReference type="EMBL" id="CP028901">
    <property type="protein sequence ID" value="AWB33565.1"/>
    <property type="molecule type" value="Genomic_DNA"/>
</dbReference>
<keyword evidence="8 14" id="KW-1133">Transmembrane helix</keyword>
<dbReference type="Proteomes" id="UP000244571">
    <property type="component" value="Chromosome"/>
</dbReference>
<evidence type="ECO:0000313" key="18">
    <source>
        <dbReference type="Proteomes" id="UP000244571"/>
    </source>
</evidence>
<evidence type="ECO:0000256" key="5">
    <source>
        <dbReference type="ARBA" id="ARBA00022801"/>
    </source>
</evidence>
<organism evidence="17 18">
    <name type="scientific">Orrella marina</name>
    <dbReference type="NCBI Taxonomy" id="2163011"/>
    <lineage>
        <taxon>Bacteria</taxon>
        <taxon>Pseudomonadati</taxon>
        <taxon>Pseudomonadota</taxon>
        <taxon>Betaproteobacteria</taxon>
        <taxon>Burkholderiales</taxon>
        <taxon>Alcaligenaceae</taxon>
        <taxon>Orrella</taxon>
    </lineage>
</organism>
<dbReference type="Pfam" id="PF16491">
    <property type="entry name" value="Peptidase_M48_N"/>
    <property type="match status" value="1"/>
</dbReference>
<evidence type="ECO:0000256" key="12">
    <source>
        <dbReference type="PIRSR" id="PIRSR627057-2"/>
    </source>
</evidence>
<feature type="transmembrane region" description="Helical" evidence="14">
    <location>
        <begin position="147"/>
        <end position="169"/>
    </location>
</feature>
<keyword evidence="18" id="KW-1185">Reference proteome</keyword>
<keyword evidence="4 12" id="KW-0479">Metal-binding</keyword>
<dbReference type="InterPro" id="IPR001915">
    <property type="entry name" value="Peptidase_M48"/>
</dbReference>
<name>A0A2R4XIE2_9BURK</name>
<comment type="similarity">
    <text evidence="13">Belongs to the peptidase M48 family.</text>
</comment>
<accession>A0A2R4XIE2</accession>
<dbReference type="GO" id="GO:0004222">
    <property type="term" value="F:metalloendopeptidase activity"/>
    <property type="evidence" value="ECO:0007669"/>
    <property type="project" value="InterPro"/>
</dbReference>
<feature type="transmembrane region" description="Helical" evidence="14">
    <location>
        <begin position="6"/>
        <end position="22"/>
    </location>
</feature>
<evidence type="ECO:0000256" key="10">
    <source>
        <dbReference type="ARBA" id="ARBA00023136"/>
    </source>
</evidence>
<keyword evidence="2 13" id="KW-0645">Protease</keyword>
<feature type="binding site" evidence="12">
    <location>
        <position position="281"/>
    </location>
    <ligand>
        <name>Zn(2+)</name>
        <dbReference type="ChEBI" id="CHEBI:29105"/>
        <note>catalytic</note>
    </ligand>
</feature>
<evidence type="ECO:0000313" key="17">
    <source>
        <dbReference type="EMBL" id="AWB33565.1"/>
    </source>
</evidence>
<feature type="binding site" evidence="12">
    <location>
        <position position="277"/>
    </location>
    <ligand>
        <name>Zn(2+)</name>
        <dbReference type="ChEBI" id="CHEBI:29105"/>
        <note>catalytic</note>
    </ligand>
</feature>
<reference evidence="17 18" key="1">
    <citation type="submission" date="2018-04" db="EMBL/GenBank/DDBJ databases">
        <title>Bordetella sp. HZ20 isolated from seawater.</title>
        <authorList>
            <person name="Sun C."/>
        </authorList>
    </citation>
    <scope>NUCLEOTIDE SEQUENCE [LARGE SCALE GENOMIC DNA]</scope>
    <source>
        <strain evidence="17 18">HZ20</strain>
    </source>
</reference>
<feature type="transmembrane region" description="Helical" evidence="14">
    <location>
        <begin position="293"/>
        <end position="315"/>
    </location>
</feature>
<dbReference type="FunFam" id="3.30.2010.10:FF:000002">
    <property type="entry name" value="CAAX prenyl protease"/>
    <property type="match status" value="1"/>
</dbReference>
<comment type="subcellular location">
    <subcellularLocation>
        <location evidence="1">Endoplasmic reticulum membrane</location>
        <topology evidence="1">Multi-pass membrane protein</topology>
    </subcellularLocation>
</comment>
<keyword evidence="9 13" id="KW-0482">Metalloprotease</keyword>
<evidence type="ECO:0000256" key="3">
    <source>
        <dbReference type="ARBA" id="ARBA00022692"/>
    </source>
</evidence>
<keyword evidence="6" id="KW-0256">Endoplasmic reticulum</keyword>
<evidence type="ECO:0000256" key="9">
    <source>
        <dbReference type="ARBA" id="ARBA00023049"/>
    </source>
</evidence>
<feature type="transmembrane region" description="Helical" evidence="14">
    <location>
        <begin position="103"/>
        <end position="126"/>
    </location>
</feature>
<sequence>MQLLTSLFLTLLALEVMTRLWLARRQMQHVKQHREQVPAEFSARIRLRSHQRAADYTVDRTRLGMVETVFDAAVLLALTLGGGLHWIASSLESLLGSGMTADIALVGAILLLIAVLHLPFTLYRQFGLEARYGFNRMTLKLFITDSIKGLLVALALGTPVVALILWLMQVAGQSWWFWAWFVWAGFNLVMMLIFPTWIAPLFNKFTALEDDDLRGRIEALARRCGFSINGLFVMDGSRRSAHGNAYFTGFGRSRRIVFFDTLLSKLTADEIEAVLAHELGHFKHRHITKRITMSLLTALMMFALLGWLGMQAWFYTDLGVAAPDTSIVGATGLILFFMVVPVFTFWFTPLLNMLSRKDEFEADRFAAHQSDPEQLVSALVKLFDDNAATLTPDPVHSAFYDTHPPAAIRIRQLTAPT</sequence>
<evidence type="ECO:0000256" key="4">
    <source>
        <dbReference type="ARBA" id="ARBA00022723"/>
    </source>
</evidence>
<feature type="binding site" evidence="12">
    <location>
        <position position="359"/>
    </location>
    <ligand>
        <name>Zn(2+)</name>
        <dbReference type="ChEBI" id="CHEBI:29105"/>
        <note>catalytic</note>
    </ligand>
</feature>
<feature type="domain" description="CAAX prenyl protease 1 N-terminal" evidence="16">
    <location>
        <begin position="26"/>
        <end position="204"/>
    </location>
</feature>
<keyword evidence="5 13" id="KW-0378">Hydrolase</keyword>
<dbReference type="KEGG" id="boz:DBV39_07415"/>
<dbReference type="GO" id="GO:0071586">
    <property type="term" value="P:CAAX-box protein processing"/>
    <property type="evidence" value="ECO:0007669"/>
    <property type="project" value="InterPro"/>
</dbReference>
<dbReference type="InterPro" id="IPR032456">
    <property type="entry name" value="Peptidase_M48_N"/>
</dbReference>
<evidence type="ECO:0000256" key="7">
    <source>
        <dbReference type="ARBA" id="ARBA00022833"/>
    </source>
</evidence>
<dbReference type="GO" id="GO:0046872">
    <property type="term" value="F:metal ion binding"/>
    <property type="evidence" value="ECO:0007669"/>
    <property type="project" value="UniProtKB-KW"/>
</dbReference>
<keyword evidence="7 12" id="KW-0862">Zinc</keyword>
<dbReference type="PANTHER" id="PTHR10120">
    <property type="entry name" value="CAAX PRENYL PROTEASE 1"/>
    <property type="match status" value="1"/>
</dbReference>
<feature type="transmembrane region" description="Helical" evidence="14">
    <location>
        <begin position="327"/>
        <end position="347"/>
    </location>
</feature>
<proteinExistence type="inferred from homology"/>
<evidence type="ECO:0000256" key="2">
    <source>
        <dbReference type="ARBA" id="ARBA00022670"/>
    </source>
</evidence>
<evidence type="ECO:0000259" key="15">
    <source>
        <dbReference type="Pfam" id="PF01435"/>
    </source>
</evidence>
<evidence type="ECO:0000256" key="11">
    <source>
        <dbReference type="PIRSR" id="PIRSR627057-1"/>
    </source>
</evidence>
<keyword evidence="3 14" id="KW-0812">Transmembrane</keyword>
<dbReference type="RefSeq" id="WP_108620994.1">
    <property type="nucleotide sequence ID" value="NZ_CP028901.1"/>
</dbReference>
<feature type="domain" description="Peptidase M48" evidence="15">
    <location>
        <begin position="208"/>
        <end position="415"/>
    </location>
</feature>
<gene>
    <name evidence="17" type="ORF">DBV39_07415</name>
</gene>
<dbReference type="AlphaFoldDB" id="A0A2R4XIE2"/>
<evidence type="ECO:0000256" key="8">
    <source>
        <dbReference type="ARBA" id="ARBA00022989"/>
    </source>
</evidence>
<feature type="transmembrane region" description="Helical" evidence="14">
    <location>
        <begin position="175"/>
        <end position="194"/>
    </location>
</feature>
<feature type="active site" description="Proton donor" evidence="11">
    <location>
        <position position="363"/>
    </location>
</feature>
<protein>
    <submittedName>
        <fullName evidence="17">Peptidase M48</fullName>
    </submittedName>
</protein>
<evidence type="ECO:0000256" key="14">
    <source>
        <dbReference type="SAM" id="Phobius"/>
    </source>
</evidence>
<evidence type="ECO:0000256" key="6">
    <source>
        <dbReference type="ARBA" id="ARBA00022824"/>
    </source>
</evidence>
<evidence type="ECO:0000256" key="13">
    <source>
        <dbReference type="RuleBase" id="RU003983"/>
    </source>
</evidence>
<evidence type="ECO:0000256" key="1">
    <source>
        <dbReference type="ARBA" id="ARBA00004477"/>
    </source>
</evidence>
<dbReference type="OrthoDB" id="9781930at2"/>